<organism evidence="2">
    <name type="scientific">bioreactor metagenome</name>
    <dbReference type="NCBI Taxonomy" id="1076179"/>
    <lineage>
        <taxon>unclassified sequences</taxon>
        <taxon>metagenomes</taxon>
        <taxon>ecological metagenomes</taxon>
    </lineage>
</organism>
<proteinExistence type="predicted"/>
<comment type="caution">
    <text evidence="2">The sequence shown here is derived from an EMBL/GenBank/DDBJ whole genome shotgun (WGS) entry which is preliminary data.</text>
</comment>
<name>A0A645ITM6_9ZZZZ</name>
<reference evidence="2" key="1">
    <citation type="submission" date="2019-08" db="EMBL/GenBank/DDBJ databases">
        <authorList>
            <person name="Kucharzyk K."/>
            <person name="Murdoch R.W."/>
            <person name="Higgins S."/>
            <person name="Loffler F."/>
        </authorList>
    </citation>
    <scope>NUCLEOTIDE SEQUENCE</scope>
</reference>
<keyword evidence="1" id="KW-1133">Transmembrane helix</keyword>
<feature type="transmembrane region" description="Helical" evidence="1">
    <location>
        <begin position="20"/>
        <end position="38"/>
    </location>
</feature>
<evidence type="ECO:0000256" key="1">
    <source>
        <dbReference type="SAM" id="Phobius"/>
    </source>
</evidence>
<evidence type="ECO:0000313" key="2">
    <source>
        <dbReference type="EMBL" id="MPN54751.1"/>
    </source>
</evidence>
<protein>
    <submittedName>
        <fullName evidence="2">Uncharacterized protein</fullName>
    </submittedName>
</protein>
<keyword evidence="1" id="KW-0472">Membrane</keyword>
<sequence>MINTLIVNEKKLIKKNGIDFCLASAMICLSFTVFATRYPLPGSAVFNSRISSSVETFWAGFTSISLYWSAGRPISCAMVESGKRAVAPLDCLKKTVS</sequence>
<feature type="transmembrane region" description="Helical" evidence="1">
    <location>
        <begin position="50"/>
        <end position="68"/>
    </location>
</feature>
<dbReference type="AlphaFoldDB" id="A0A645ITM6"/>
<accession>A0A645ITM6</accession>
<dbReference type="EMBL" id="VSSQ01123300">
    <property type="protein sequence ID" value="MPN54751.1"/>
    <property type="molecule type" value="Genomic_DNA"/>
</dbReference>
<gene>
    <name evidence="2" type="ORF">SDC9_202428</name>
</gene>
<keyword evidence="1" id="KW-0812">Transmembrane</keyword>